<dbReference type="Pfam" id="PF00385">
    <property type="entry name" value="Chromo"/>
    <property type="match status" value="1"/>
</dbReference>
<keyword evidence="5" id="KW-0539">Nucleus</keyword>
<dbReference type="KEGG" id="goe:100908761"/>
<dbReference type="FunFam" id="2.40.50.40:FF:000007">
    <property type="entry name" value="Chromobox protein homolog 1"/>
    <property type="match status" value="1"/>
</dbReference>
<dbReference type="RefSeq" id="XP_003737478.1">
    <property type="nucleotide sequence ID" value="XM_003737430.2"/>
</dbReference>
<evidence type="ECO:0000256" key="1">
    <source>
        <dbReference type="ARBA" id="ARBA00004123"/>
    </source>
</evidence>
<feature type="domain" description="Chromo" evidence="8">
    <location>
        <begin position="107"/>
        <end position="165"/>
    </location>
</feature>
<organism evidence="9 10">
    <name type="scientific">Galendromus occidentalis</name>
    <name type="common">western predatory mite</name>
    <dbReference type="NCBI Taxonomy" id="34638"/>
    <lineage>
        <taxon>Eukaryota</taxon>
        <taxon>Metazoa</taxon>
        <taxon>Ecdysozoa</taxon>
        <taxon>Arthropoda</taxon>
        <taxon>Chelicerata</taxon>
        <taxon>Arachnida</taxon>
        <taxon>Acari</taxon>
        <taxon>Parasitiformes</taxon>
        <taxon>Mesostigmata</taxon>
        <taxon>Gamasina</taxon>
        <taxon>Phytoseioidea</taxon>
        <taxon>Phytoseiidae</taxon>
        <taxon>Typhlodrominae</taxon>
        <taxon>Galendromus</taxon>
    </lineage>
</organism>
<evidence type="ECO:0000256" key="6">
    <source>
        <dbReference type="ARBA" id="ARBA00073803"/>
    </source>
</evidence>
<dbReference type="PRINTS" id="PR00504">
    <property type="entry name" value="CHROMODOMAIN"/>
</dbReference>
<protein>
    <recommendedName>
        <fullName evidence="6">Heterochromatin protein 1</fullName>
    </recommendedName>
</protein>
<evidence type="ECO:0000256" key="5">
    <source>
        <dbReference type="ARBA" id="ARBA00023242"/>
    </source>
</evidence>
<dbReference type="GO" id="GO:0000792">
    <property type="term" value="C:heterochromatin"/>
    <property type="evidence" value="ECO:0007669"/>
    <property type="project" value="UniProtKB-ARBA"/>
</dbReference>
<dbReference type="SMART" id="SM00298">
    <property type="entry name" value="CHROMO"/>
    <property type="match status" value="2"/>
</dbReference>
<accession>A0AAJ6VV22</accession>
<feature type="domain" description="Chromo" evidence="8">
    <location>
        <begin position="6"/>
        <end position="64"/>
    </location>
</feature>
<dbReference type="Pfam" id="PF01393">
    <property type="entry name" value="Chromo_shadow"/>
    <property type="match status" value="1"/>
</dbReference>
<evidence type="ECO:0000256" key="7">
    <source>
        <dbReference type="SAM" id="MobiDB-lite"/>
    </source>
</evidence>
<dbReference type="CDD" id="cd00034">
    <property type="entry name" value="CSD"/>
    <property type="match status" value="1"/>
</dbReference>
<dbReference type="PANTHER" id="PTHR22812">
    <property type="entry name" value="CHROMOBOX PROTEIN"/>
    <property type="match status" value="1"/>
</dbReference>
<evidence type="ECO:0000256" key="4">
    <source>
        <dbReference type="ARBA" id="ARBA00023163"/>
    </source>
</evidence>
<dbReference type="Gene3D" id="2.40.50.40">
    <property type="match status" value="2"/>
</dbReference>
<keyword evidence="9" id="KW-1185">Reference proteome</keyword>
<dbReference type="InterPro" id="IPR016197">
    <property type="entry name" value="Chromo-like_dom_sf"/>
</dbReference>
<keyword evidence="4" id="KW-0804">Transcription</keyword>
<dbReference type="AlphaFoldDB" id="A0AAJ6VV22"/>
<dbReference type="InterPro" id="IPR017984">
    <property type="entry name" value="Chromo_dom_subgr"/>
</dbReference>
<dbReference type="CDD" id="cd18631">
    <property type="entry name" value="CD_HP1_like"/>
    <property type="match status" value="1"/>
</dbReference>
<feature type="compositionally biased region" description="Basic and acidic residues" evidence="7">
    <location>
        <begin position="98"/>
        <end position="110"/>
    </location>
</feature>
<gene>
    <name evidence="10" type="primary">LOC100908761</name>
</gene>
<evidence type="ECO:0000259" key="8">
    <source>
        <dbReference type="PROSITE" id="PS50013"/>
    </source>
</evidence>
<dbReference type="PROSITE" id="PS50013">
    <property type="entry name" value="CHROMO_2"/>
    <property type="match status" value="2"/>
</dbReference>
<keyword evidence="2" id="KW-0677">Repeat</keyword>
<evidence type="ECO:0000313" key="10">
    <source>
        <dbReference type="RefSeq" id="XP_003737478.1"/>
    </source>
</evidence>
<dbReference type="GO" id="GO:0003682">
    <property type="term" value="F:chromatin binding"/>
    <property type="evidence" value="ECO:0007669"/>
    <property type="project" value="UniProtKB-ARBA"/>
</dbReference>
<name>A0AAJ6VV22_9ACAR</name>
<reference evidence="10" key="1">
    <citation type="submission" date="2025-08" db="UniProtKB">
        <authorList>
            <consortium name="RefSeq"/>
        </authorList>
    </citation>
    <scope>IDENTIFICATION</scope>
</reference>
<keyword evidence="3" id="KW-0805">Transcription regulation</keyword>
<dbReference type="Proteomes" id="UP000694867">
    <property type="component" value="Unplaced"/>
</dbReference>
<dbReference type="FunFam" id="2.40.50.40:FF:000031">
    <property type="entry name" value="Heterochromatin protein 1"/>
    <property type="match status" value="1"/>
</dbReference>
<evidence type="ECO:0000256" key="2">
    <source>
        <dbReference type="ARBA" id="ARBA00022737"/>
    </source>
</evidence>
<dbReference type="InterPro" id="IPR008251">
    <property type="entry name" value="Chromo_shadow_dom"/>
</dbReference>
<dbReference type="SMART" id="SM00300">
    <property type="entry name" value="ChSh"/>
    <property type="match status" value="1"/>
</dbReference>
<comment type="subcellular location">
    <subcellularLocation>
        <location evidence="1">Nucleus</location>
    </subcellularLocation>
</comment>
<dbReference type="InterPro" id="IPR023779">
    <property type="entry name" value="Chromodomain_CS"/>
</dbReference>
<dbReference type="InterPro" id="IPR000953">
    <property type="entry name" value="Chromo/chromo_shadow_dom"/>
</dbReference>
<dbReference type="GO" id="GO:0031507">
    <property type="term" value="P:heterochromatin formation"/>
    <property type="evidence" value="ECO:0007669"/>
    <property type="project" value="UniProtKB-ARBA"/>
</dbReference>
<dbReference type="InterPro" id="IPR051219">
    <property type="entry name" value="Heterochromatin_chromo-domain"/>
</dbReference>
<sequence>MSDEEYVVEKVLAKRINNNKVEYFLKWKGYGDDDNTWEPQENLDCQELIEAFEQEQKKDTAKKDVIKVRKAAPSQRLPVNGGENSGKKTPPKVPSESCKPKGFDRGLEPEKIIGATDSSGELMFLLKWKGVDEADLVSAAQANIKCPQVVIKFYEERLTWAPPGGNR</sequence>
<evidence type="ECO:0000256" key="3">
    <source>
        <dbReference type="ARBA" id="ARBA00023015"/>
    </source>
</evidence>
<evidence type="ECO:0000313" key="9">
    <source>
        <dbReference type="Proteomes" id="UP000694867"/>
    </source>
</evidence>
<dbReference type="GeneID" id="100908761"/>
<proteinExistence type="predicted"/>
<dbReference type="PROSITE" id="PS00598">
    <property type="entry name" value="CHROMO_1"/>
    <property type="match status" value="1"/>
</dbReference>
<dbReference type="GO" id="GO:0005634">
    <property type="term" value="C:nucleus"/>
    <property type="evidence" value="ECO:0007669"/>
    <property type="project" value="UniProtKB-SubCell"/>
</dbReference>
<dbReference type="InterPro" id="IPR023780">
    <property type="entry name" value="Chromo_domain"/>
</dbReference>
<feature type="compositionally biased region" description="Basic and acidic residues" evidence="7">
    <location>
        <begin position="56"/>
        <end position="67"/>
    </location>
</feature>
<feature type="region of interest" description="Disordered" evidence="7">
    <location>
        <begin position="56"/>
        <end position="110"/>
    </location>
</feature>
<dbReference type="SUPFAM" id="SSF54160">
    <property type="entry name" value="Chromo domain-like"/>
    <property type="match status" value="2"/>
</dbReference>